<sequence length="127" mass="13278">MVRKVTLLATVLVAVLLVVGTSGFTAATVTRPGDIDVADDDRAYLSYETGCDGDALETTLTNRYTETELRVTVTANGTERTTALDSLTEATLRFDAVSRGDSVAVSAANPDGGIAIQFTRSVTASCP</sequence>
<dbReference type="EMBL" id="RKLQ01000001">
    <property type="protein sequence ID" value="MBX0302398.1"/>
    <property type="molecule type" value="Genomic_DNA"/>
</dbReference>
<evidence type="ECO:0000313" key="1">
    <source>
        <dbReference type="EMBL" id="MBX0302398.1"/>
    </source>
</evidence>
<dbReference type="AlphaFoldDB" id="A0A8J8C9X0"/>
<accession>A0A8J8C9X0</accession>
<comment type="caution">
    <text evidence="1">The sequence shown here is derived from an EMBL/GenBank/DDBJ whole genome shotgun (WGS) entry which is preliminary data.</text>
</comment>
<organism evidence="1 2">
    <name type="scientific">Haloarcula salinisoli</name>
    <dbReference type="NCBI Taxonomy" id="2487746"/>
    <lineage>
        <taxon>Archaea</taxon>
        <taxon>Methanobacteriati</taxon>
        <taxon>Methanobacteriota</taxon>
        <taxon>Stenosarchaea group</taxon>
        <taxon>Halobacteria</taxon>
        <taxon>Halobacteriales</taxon>
        <taxon>Haloarculaceae</taxon>
        <taxon>Haloarcula</taxon>
    </lineage>
</organism>
<reference evidence="1" key="1">
    <citation type="submission" date="2021-06" db="EMBL/GenBank/DDBJ databases">
        <title>Halomicroarcula sp. F24A a new haloarchaeum isolated from saline soil.</title>
        <authorList>
            <person name="Duran-Viseras A."/>
            <person name="Sanchez-Porro C."/>
            <person name="Ventosa A."/>
        </authorList>
    </citation>
    <scope>NUCLEOTIDE SEQUENCE</scope>
    <source>
        <strain evidence="1">F24A</strain>
    </source>
</reference>
<keyword evidence="2" id="KW-1185">Reference proteome</keyword>
<dbReference type="Proteomes" id="UP000783863">
    <property type="component" value="Unassembled WGS sequence"/>
</dbReference>
<proteinExistence type="predicted"/>
<gene>
    <name evidence="1" type="ORF">EGD98_01800</name>
</gene>
<protein>
    <submittedName>
        <fullName evidence="1">Uncharacterized protein</fullName>
    </submittedName>
</protein>
<name>A0A8J8C9X0_9EURY</name>
<evidence type="ECO:0000313" key="2">
    <source>
        <dbReference type="Proteomes" id="UP000783863"/>
    </source>
</evidence>
<dbReference type="RefSeq" id="WP_220586637.1">
    <property type="nucleotide sequence ID" value="NZ_RKLQ01000001.1"/>
</dbReference>